<dbReference type="Proteomes" id="UP001057455">
    <property type="component" value="Unassembled WGS sequence"/>
</dbReference>
<comment type="caution">
    <text evidence="2">The sequence shown here is derived from an EMBL/GenBank/DDBJ whole genome shotgun (WGS) entry which is preliminary data.</text>
</comment>
<sequence length="119" mass="13659">MARPQYQEIHLKAADVNKYYSAASAPKFEGPVNGEYELVLGEKEGRPVLYDGRQQVILPYVEPEVQRPTCTVQLVNVNPEEPKRCRCLKWILLALAVVAIVSITVHFLRPKIDRPRYRI</sequence>
<dbReference type="AlphaFoldDB" id="A0A9W5TDT7"/>
<reference evidence="2" key="1">
    <citation type="submission" date="2019-12" db="EMBL/GenBank/DDBJ databases">
        <title>Genome sequence of Babesia ovis.</title>
        <authorList>
            <person name="Yamagishi J."/>
            <person name="Sevinc F."/>
            <person name="Xuan X."/>
        </authorList>
    </citation>
    <scope>NUCLEOTIDE SEQUENCE</scope>
    <source>
        <strain evidence="2">Selcuk</strain>
    </source>
</reference>
<proteinExistence type="predicted"/>
<evidence type="ECO:0000256" key="1">
    <source>
        <dbReference type="SAM" id="Phobius"/>
    </source>
</evidence>
<dbReference type="EMBL" id="BLIY01000017">
    <property type="protein sequence ID" value="GFE54677.1"/>
    <property type="molecule type" value="Genomic_DNA"/>
</dbReference>
<name>A0A9W5TDT7_BABOV</name>
<evidence type="ECO:0000313" key="2">
    <source>
        <dbReference type="EMBL" id="GFE54677.1"/>
    </source>
</evidence>
<keyword evidence="1" id="KW-0472">Membrane</keyword>
<keyword evidence="3" id="KW-1185">Reference proteome</keyword>
<organism evidence="2 3">
    <name type="scientific">Babesia ovis</name>
    <dbReference type="NCBI Taxonomy" id="5869"/>
    <lineage>
        <taxon>Eukaryota</taxon>
        <taxon>Sar</taxon>
        <taxon>Alveolata</taxon>
        <taxon>Apicomplexa</taxon>
        <taxon>Aconoidasida</taxon>
        <taxon>Piroplasmida</taxon>
        <taxon>Babesiidae</taxon>
        <taxon>Babesia</taxon>
    </lineage>
</organism>
<evidence type="ECO:0000313" key="3">
    <source>
        <dbReference type="Proteomes" id="UP001057455"/>
    </source>
</evidence>
<feature type="transmembrane region" description="Helical" evidence="1">
    <location>
        <begin position="90"/>
        <end position="108"/>
    </location>
</feature>
<accession>A0A9W5TDT7</accession>
<gene>
    <name evidence="2" type="ORF">BaOVIS_020810</name>
</gene>
<protein>
    <submittedName>
        <fullName evidence="2">Squamosa promoter-binding, putative</fullName>
    </submittedName>
</protein>
<dbReference type="OrthoDB" id="10542014at2759"/>
<keyword evidence="1" id="KW-0812">Transmembrane</keyword>
<keyword evidence="1" id="KW-1133">Transmembrane helix</keyword>